<dbReference type="InterPro" id="IPR019038">
    <property type="entry name" value="POLD3"/>
</dbReference>
<name>L8WXD1_THACA</name>
<comment type="caution">
    <text evidence="6">The sequence shown here is derived from an EMBL/GenBank/DDBJ whole genome shotgun (WGS) entry which is preliminary data.</text>
</comment>
<accession>L8WXD1</accession>
<dbReference type="GO" id="GO:0006297">
    <property type="term" value="P:nucleotide-excision repair, DNA gap filling"/>
    <property type="evidence" value="ECO:0007669"/>
    <property type="project" value="TreeGrafter"/>
</dbReference>
<comment type="subcellular location">
    <subcellularLocation>
        <location evidence="1">Nucleus</location>
    </subcellularLocation>
</comment>
<dbReference type="Proteomes" id="UP000011668">
    <property type="component" value="Unassembled WGS sequence"/>
</dbReference>
<proteinExistence type="predicted"/>
<gene>
    <name evidence="6" type="ORF">AG1IA_04948</name>
</gene>
<dbReference type="GO" id="GO:0006271">
    <property type="term" value="P:DNA strand elongation involved in DNA replication"/>
    <property type="evidence" value="ECO:0007669"/>
    <property type="project" value="TreeGrafter"/>
</dbReference>
<keyword evidence="7" id="KW-1185">Reference proteome</keyword>
<dbReference type="PANTHER" id="PTHR17598:SF13">
    <property type="entry name" value="DNA POLYMERASE DELTA SUBUNIT 3"/>
    <property type="match status" value="1"/>
</dbReference>
<dbReference type="EMBL" id="AFRT01001222">
    <property type="protein sequence ID" value="ELU41014.1"/>
    <property type="molecule type" value="Genomic_DNA"/>
</dbReference>
<evidence type="ECO:0000313" key="7">
    <source>
        <dbReference type="Proteomes" id="UP000011668"/>
    </source>
</evidence>
<dbReference type="Gene3D" id="3.90.1030.20">
    <property type="entry name" value="DNA polymerase delta, p66 (Cdc27) subunit, wHTH domain"/>
    <property type="match status" value="1"/>
</dbReference>
<keyword evidence="3" id="KW-0235">DNA replication</keyword>
<organism evidence="6 7">
    <name type="scientific">Thanatephorus cucumeris (strain AG1-IA)</name>
    <name type="common">Rice sheath blight fungus</name>
    <name type="synonym">Rhizoctonia solani</name>
    <dbReference type="NCBI Taxonomy" id="983506"/>
    <lineage>
        <taxon>Eukaryota</taxon>
        <taxon>Fungi</taxon>
        <taxon>Dikarya</taxon>
        <taxon>Basidiomycota</taxon>
        <taxon>Agaricomycotina</taxon>
        <taxon>Agaricomycetes</taxon>
        <taxon>Cantharellales</taxon>
        <taxon>Ceratobasidiaceae</taxon>
        <taxon>Rhizoctonia</taxon>
        <taxon>Rhizoctonia solani AG-1</taxon>
    </lineage>
</organism>
<sequence length="495" mass="54262">MASKAATDFLTKEVTFRLLSRQLSIHVAEAKRELELFYKVAKQNKEPVFATYILTGTAAFETNEGPAEQVPRHLILLANEEEIDVATKIKFAQPPSQHIYSVSPVPLKDHSLLTSATDRVRQLDKQKGRAHASQMGMLLSEEAPVSRSSFPKRVGIEAKKDTPISNTIKGEAVTKLKASSSDVPPPTKNGARQNLLSFGTKKPTTGNKPKETSEATEKKTLATKSTIGKDRAEEDPVDRKISPQAVRPKEVPKPPSAASSRDSTTEPSRTIAAPLHKSGARSKRILDSDEDDSEPAQGHSRPAIKRKKSRTTDEDDDDMELSKKPDTAGLQTMMDIDDGKYLSGLQHVPSAREAAASAKAAKAEASKGVDRKDRISRKRIPKGKKRVMRTRRVKNAKGYMVTEDYSSYEDADPNDSEKDNDTDAQSETDYGDDIDVDVSGKVVSTQGTKPVAKPLNNQPKRHSESLPNTKLKKGKSNDASKPGQQKLANFFGKKQ</sequence>
<dbReference type="STRING" id="983506.L8WXD1"/>
<feature type="region of interest" description="Disordered" evidence="5">
    <location>
        <begin position="351"/>
        <end position="495"/>
    </location>
</feature>
<feature type="compositionally biased region" description="Polar residues" evidence="5">
    <location>
        <begin position="257"/>
        <end position="268"/>
    </location>
</feature>
<dbReference type="OMA" id="RAMMDID"/>
<dbReference type="GO" id="GO:1904161">
    <property type="term" value="P:DNA synthesis involved in UV-damage excision repair"/>
    <property type="evidence" value="ECO:0007669"/>
    <property type="project" value="TreeGrafter"/>
</dbReference>
<dbReference type="HOGENOM" id="CLU_586870_0_0_1"/>
<feature type="compositionally biased region" description="Polar residues" evidence="5">
    <location>
        <begin position="477"/>
        <end position="487"/>
    </location>
</feature>
<evidence type="ECO:0000256" key="5">
    <source>
        <dbReference type="SAM" id="MobiDB-lite"/>
    </source>
</evidence>
<evidence type="ECO:0000256" key="4">
    <source>
        <dbReference type="ARBA" id="ARBA00023242"/>
    </source>
</evidence>
<feature type="compositionally biased region" description="Low complexity" evidence="5">
    <location>
        <begin position="351"/>
        <end position="360"/>
    </location>
</feature>
<evidence type="ECO:0000256" key="3">
    <source>
        <dbReference type="ARBA" id="ARBA00022705"/>
    </source>
</evidence>
<feature type="compositionally biased region" description="Acidic residues" evidence="5">
    <location>
        <begin position="422"/>
        <end position="436"/>
    </location>
</feature>
<feature type="compositionally biased region" description="Basic and acidic residues" evidence="5">
    <location>
        <begin position="208"/>
        <end position="220"/>
    </location>
</feature>
<protein>
    <recommendedName>
        <fullName evidence="2">DNA polymerase delta subunit 3</fullName>
    </recommendedName>
</protein>
<feature type="region of interest" description="Disordered" evidence="5">
    <location>
        <begin position="175"/>
        <end position="335"/>
    </location>
</feature>
<dbReference type="AlphaFoldDB" id="L8WXD1"/>
<keyword evidence="4" id="KW-0539">Nucleus</keyword>
<feature type="compositionally biased region" description="Basic and acidic residues" evidence="5">
    <location>
        <begin position="227"/>
        <end position="252"/>
    </location>
</feature>
<evidence type="ECO:0000313" key="6">
    <source>
        <dbReference type="EMBL" id="ELU41014.1"/>
    </source>
</evidence>
<feature type="compositionally biased region" description="Basic residues" evidence="5">
    <location>
        <begin position="374"/>
        <end position="395"/>
    </location>
</feature>
<feature type="region of interest" description="Disordered" evidence="5">
    <location>
        <begin position="127"/>
        <end position="162"/>
    </location>
</feature>
<dbReference type="PANTHER" id="PTHR17598">
    <property type="entry name" value="DNA POLYMERASE DELTA SUBUNIT 3"/>
    <property type="match status" value="1"/>
</dbReference>
<dbReference type="Pfam" id="PF09507">
    <property type="entry name" value="CDC27"/>
    <property type="match status" value="1"/>
</dbReference>
<dbReference type="OrthoDB" id="514823at2759"/>
<dbReference type="GO" id="GO:0043625">
    <property type="term" value="C:delta DNA polymerase complex"/>
    <property type="evidence" value="ECO:0007669"/>
    <property type="project" value="InterPro"/>
</dbReference>
<evidence type="ECO:0000256" key="1">
    <source>
        <dbReference type="ARBA" id="ARBA00004123"/>
    </source>
</evidence>
<feature type="compositionally biased region" description="Basic and acidic residues" evidence="5">
    <location>
        <begin position="361"/>
        <end position="373"/>
    </location>
</feature>
<reference evidence="6 7" key="1">
    <citation type="journal article" date="2013" name="Nat. Commun.">
        <title>The evolution and pathogenic mechanisms of the rice sheath blight pathogen.</title>
        <authorList>
            <person name="Zheng A."/>
            <person name="Lin R."/>
            <person name="Xu L."/>
            <person name="Qin P."/>
            <person name="Tang C."/>
            <person name="Ai P."/>
            <person name="Zhang D."/>
            <person name="Liu Y."/>
            <person name="Sun Z."/>
            <person name="Feng H."/>
            <person name="Wang Y."/>
            <person name="Chen Y."/>
            <person name="Liang X."/>
            <person name="Fu R."/>
            <person name="Li Q."/>
            <person name="Zhang J."/>
            <person name="Yu X."/>
            <person name="Xie Z."/>
            <person name="Ding L."/>
            <person name="Guan P."/>
            <person name="Tang J."/>
            <person name="Liang Y."/>
            <person name="Wang S."/>
            <person name="Deng Q."/>
            <person name="Li S."/>
            <person name="Zhu J."/>
            <person name="Wang L."/>
            <person name="Liu H."/>
            <person name="Li P."/>
        </authorList>
    </citation>
    <scope>NUCLEOTIDE SEQUENCE [LARGE SCALE GENOMIC DNA]</scope>
    <source>
        <strain evidence="7">AG-1 IA</strain>
    </source>
</reference>
<dbReference type="InterPro" id="IPR041913">
    <property type="entry name" value="POLD3_sf"/>
</dbReference>
<evidence type="ECO:0000256" key="2">
    <source>
        <dbReference type="ARBA" id="ARBA00017589"/>
    </source>
</evidence>
<dbReference type="GO" id="GO:0003887">
    <property type="term" value="F:DNA-directed DNA polymerase activity"/>
    <property type="evidence" value="ECO:0007669"/>
    <property type="project" value="TreeGrafter"/>
</dbReference>